<feature type="region of interest" description="Disordered" evidence="1">
    <location>
        <begin position="736"/>
        <end position="766"/>
    </location>
</feature>
<feature type="compositionally biased region" description="Polar residues" evidence="1">
    <location>
        <begin position="246"/>
        <end position="261"/>
    </location>
</feature>
<evidence type="ECO:0000256" key="1">
    <source>
        <dbReference type="SAM" id="MobiDB-lite"/>
    </source>
</evidence>
<dbReference type="EMBL" id="JAFJZO010000030">
    <property type="protein sequence ID" value="KAG5498771.1"/>
    <property type="molecule type" value="Genomic_DNA"/>
</dbReference>
<feature type="compositionally biased region" description="Gly residues" evidence="1">
    <location>
        <begin position="354"/>
        <end position="371"/>
    </location>
</feature>
<feature type="region of interest" description="Disordered" evidence="1">
    <location>
        <begin position="282"/>
        <end position="387"/>
    </location>
</feature>
<feature type="compositionally biased region" description="Pro residues" evidence="1">
    <location>
        <begin position="460"/>
        <end position="469"/>
    </location>
</feature>
<dbReference type="Proteomes" id="UP000674318">
    <property type="component" value="Unassembled WGS sequence"/>
</dbReference>
<sequence length="919" mass="96927">MDGDPYLYSRPAVVTGDQIKEALEKANRKALKETLDRQAREVERRRVESLRSKGKRGKGSKYKVNVPLLSTSTNVESKMFSASPEVTTSIVGSSFLTPGSTVVSGAIKSTQYTFAFEEAQRTHEVESSSARDLQTTLPPPAERLEREGAAAPVTTSGDAGRTSSRVRRQLALHETDRGTAQWKSHGAKSNAASNGGEYQTNSLPANFTMGRGEAAGKKIFAPDPRVSDGRRPSRGASRERGGVTDASGQNRSKGNASYDTQSLPVELIYKLGQVNSTAAVGKPLLSRVTTPSRPPSGGPTSESRGLQSPLGPLSGIVTGSPVAATRRTPTSPMNDHTKSPYWTGVGGDRRIRSPGGGGKGVSRVLGSGGGVTPKERVLGGRNASPRPSARLAGVILPPLNARNDPDVIEMSAVLDVAAPTREYSVLGPTPGAFSSHTPSGSAQPSSRWRTCNTPSERPAQPTPPLPSPPLDVAAAEQARKQAEREKAWVQQVKQLKEELRKTRTKRGGKGGLKHEARGAMGSTPRRAETAPDPPPHPPKRGGAGAGAGGGVGATGRSGGAVETNGHVGGSRPHQVEKRDFAKAHIFTRENFRPITAPEDAASYCGMLSPFPSLPRLVQPGKLKSREPVQAGLEAAARSEGEETTCSEATYSPSIQAVQTFTSTGTSGEESLKLASLTTRQVTLGLPDYGESDPVPIQFNHLLQFVDAQMITSMQAESLWNFFAVSPEVACCGRSDSNAAHAGASTAASSTRGVRGRPSRDDASGAVGLIREDTLGMKEAEKWQEENGAGAPEGEREGDISNGKGFYVPHSPSQPPTSAVLAPALRRKISGQYSEHEAALFHQPHKPLHNSRLRVSPSGTGTVGSGRRTSPHKASILPSQFSTPLGLHNSGGDENGEGTGTFDTFSELVLSTELKDDDDD</sequence>
<feature type="compositionally biased region" description="Gly residues" evidence="1">
    <location>
        <begin position="541"/>
        <end position="558"/>
    </location>
</feature>
<evidence type="ECO:0000313" key="3">
    <source>
        <dbReference type="Proteomes" id="UP000674318"/>
    </source>
</evidence>
<feature type="compositionally biased region" description="Polar residues" evidence="1">
    <location>
        <begin position="190"/>
        <end position="205"/>
    </location>
</feature>
<feature type="compositionally biased region" description="Low complexity" evidence="1">
    <location>
        <begin position="736"/>
        <end position="749"/>
    </location>
</feature>
<feature type="compositionally biased region" description="Basic and acidic residues" evidence="1">
    <location>
        <begin position="40"/>
        <end position="51"/>
    </location>
</feature>
<comment type="caution">
    <text evidence="2">The sequence shown here is derived from an EMBL/GenBank/DDBJ whole genome shotgun (WGS) entry which is preliminary data.</text>
</comment>
<keyword evidence="3" id="KW-1185">Reference proteome</keyword>
<feature type="compositionally biased region" description="Polar residues" evidence="1">
    <location>
        <begin position="153"/>
        <end position="163"/>
    </location>
</feature>
<feature type="region of interest" description="Disordered" evidence="1">
    <location>
        <begin position="427"/>
        <end position="574"/>
    </location>
</feature>
<dbReference type="GeneID" id="94289158"/>
<feature type="region of interest" description="Disordered" evidence="1">
    <location>
        <begin position="123"/>
        <end position="261"/>
    </location>
</feature>
<feature type="region of interest" description="Disordered" evidence="1">
    <location>
        <begin position="845"/>
        <end position="901"/>
    </location>
</feature>
<protein>
    <submittedName>
        <fullName evidence="2">Uncharacterized protein</fullName>
    </submittedName>
</protein>
<dbReference type="AlphaFoldDB" id="A0A836L4R9"/>
<feature type="region of interest" description="Disordered" evidence="1">
    <location>
        <begin position="40"/>
        <end position="64"/>
    </location>
</feature>
<name>A0A836L4R9_9TRYP</name>
<proteinExistence type="predicted"/>
<dbReference type="KEGG" id="phet:94289158"/>
<feature type="region of interest" description="Disordered" evidence="1">
    <location>
        <begin position="782"/>
        <end position="817"/>
    </location>
</feature>
<evidence type="ECO:0000313" key="2">
    <source>
        <dbReference type="EMBL" id="KAG5498771.1"/>
    </source>
</evidence>
<feature type="compositionally biased region" description="Polar residues" evidence="1">
    <location>
        <begin position="127"/>
        <end position="136"/>
    </location>
</feature>
<feature type="compositionally biased region" description="Basic residues" evidence="1">
    <location>
        <begin position="52"/>
        <end position="61"/>
    </location>
</feature>
<gene>
    <name evidence="2" type="ORF">JKF63_03059</name>
</gene>
<feature type="compositionally biased region" description="Low complexity" evidence="1">
    <location>
        <begin position="853"/>
        <end position="867"/>
    </location>
</feature>
<feature type="compositionally biased region" description="Basic and acidic residues" evidence="1">
    <location>
        <begin position="477"/>
        <end position="487"/>
    </location>
</feature>
<dbReference type="OrthoDB" id="266332at2759"/>
<feature type="compositionally biased region" description="Basic and acidic residues" evidence="1">
    <location>
        <begin position="225"/>
        <end position="242"/>
    </location>
</feature>
<dbReference type="RefSeq" id="XP_067755525.1">
    <property type="nucleotide sequence ID" value="XM_067899081.1"/>
</dbReference>
<accession>A0A836L4R9</accession>
<organism evidence="2 3">
    <name type="scientific">Porcisia hertigi</name>
    <dbReference type="NCBI Taxonomy" id="2761500"/>
    <lineage>
        <taxon>Eukaryota</taxon>
        <taxon>Discoba</taxon>
        <taxon>Euglenozoa</taxon>
        <taxon>Kinetoplastea</taxon>
        <taxon>Metakinetoplastina</taxon>
        <taxon>Trypanosomatida</taxon>
        <taxon>Trypanosomatidae</taxon>
        <taxon>Leishmaniinae</taxon>
        <taxon>Porcisia</taxon>
    </lineage>
</organism>
<reference evidence="2 3" key="1">
    <citation type="submission" date="2021-02" db="EMBL/GenBank/DDBJ databases">
        <title>Porcisia hertigi Genome sequencing and assembly.</title>
        <authorList>
            <person name="Almutairi H."/>
            <person name="Gatherer D."/>
        </authorList>
    </citation>
    <scope>NUCLEOTIDE SEQUENCE [LARGE SCALE GENOMIC DNA]</scope>
    <source>
        <strain evidence="2 3">C119</strain>
    </source>
</reference>
<feature type="compositionally biased region" description="Polar residues" evidence="1">
    <location>
        <begin position="432"/>
        <end position="455"/>
    </location>
</feature>